<dbReference type="InterPro" id="IPR029033">
    <property type="entry name" value="His_PPase_superfam"/>
</dbReference>
<dbReference type="EC" id="3.1.3.73" evidence="2"/>
<dbReference type="AlphaFoldDB" id="A0A8B4Q8L4"/>
<accession>A0A8B4Q8L4</accession>
<reference evidence="2 4" key="1">
    <citation type="submission" date="2018-06" db="EMBL/GenBank/DDBJ databases">
        <authorList>
            <consortium name="Pathogen Informatics"/>
            <person name="Doyle S."/>
        </authorList>
    </citation>
    <scope>NUCLEOTIDE SEQUENCE [LARGE SCALE GENOMIC DNA]</scope>
    <source>
        <strain evidence="2 4">NCTC10597</strain>
    </source>
</reference>
<dbReference type="SUPFAM" id="SSF53254">
    <property type="entry name" value="Phosphoglycerate mutase-like"/>
    <property type="match status" value="1"/>
</dbReference>
<proteinExistence type="predicted"/>
<dbReference type="SMART" id="SM00855">
    <property type="entry name" value="PGAM"/>
    <property type="match status" value="1"/>
</dbReference>
<dbReference type="InterPro" id="IPR051695">
    <property type="entry name" value="Phosphoglycerate_Mutase"/>
</dbReference>
<evidence type="ECO:0000256" key="1">
    <source>
        <dbReference type="ARBA" id="ARBA00022801"/>
    </source>
</evidence>
<dbReference type="CDD" id="cd07067">
    <property type="entry name" value="HP_PGM_like"/>
    <property type="match status" value="1"/>
</dbReference>
<evidence type="ECO:0000313" key="5">
    <source>
        <dbReference type="Proteomes" id="UP000294641"/>
    </source>
</evidence>
<dbReference type="GO" id="GO:0005829">
    <property type="term" value="C:cytosol"/>
    <property type="evidence" value="ECO:0007669"/>
    <property type="project" value="TreeGrafter"/>
</dbReference>
<dbReference type="Proteomes" id="UP000294641">
    <property type="component" value="Unassembled WGS sequence"/>
</dbReference>
<dbReference type="GO" id="GO:0043456">
    <property type="term" value="P:regulation of pentose-phosphate shunt"/>
    <property type="evidence" value="ECO:0007669"/>
    <property type="project" value="TreeGrafter"/>
</dbReference>
<dbReference type="InterPro" id="IPR013078">
    <property type="entry name" value="His_Pase_superF_clade-1"/>
</dbReference>
<dbReference type="GO" id="GO:0045820">
    <property type="term" value="P:negative regulation of glycolytic process"/>
    <property type="evidence" value="ECO:0007669"/>
    <property type="project" value="TreeGrafter"/>
</dbReference>
<evidence type="ECO:0000313" key="2">
    <source>
        <dbReference type="EMBL" id="STX08650.1"/>
    </source>
</evidence>
<dbReference type="Pfam" id="PF00300">
    <property type="entry name" value="His_Phos_1"/>
    <property type="match status" value="1"/>
</dbReference>
<dbReference type="PANTHER" id="PTHR46517:SF1">
    <property type="entry name" value="FRUCTOSE-2,6-BISPHOSPHATASE TIGAR"/>
    <property type="match status" value="1"/>
</dbReference>
<dbReference type="GO" id="GO:0043755">
    <property type="term" value="F:alpha-ribazole phosphatase activity"/>
    <property type="evidence" value="ECO:0007669"/>
    <property type="project" value="UniProtKB-EC"/>
</dbReference>
<keyword evidence="5" id="KW-1185">Reference proteome</keyword>
<dbReference type="Proteomes" id="UP000254330">
    <property type="component" value="Unassembled WGS sequence"/>
</dbReference>
<gene>
    <name evidence="2" type="primary">cobC_1</name>
    <name evidence="3" type="ORF">DFR61_11741</name>
    <name evidence="2" type="ORF">NCTC10597_00316</name>
</gene>
<evidence type="ECO:0000313" key="3">
    <source>
        <dbReference type="EMBL" id="TDR38311.1"/>
    </source>
</evidence>
<dbReference type="EMBL" id="UGNP01000001">
    <property type="protein sequence ID" value="STX08650.1"/>
    <property type="molecule type" value="Genomic_DNA"/>
</dbReference>
<comment type="caution">
    <text evidence="2">The sequence shown here is derived from an EMBL/GenBank/DDBJ whole genome shotgun (WGS) entry which is preliminary data.</text>
</comment>
<dbReference type="GO" id="GO:0004331">
    <property type="term" value="F:fructose-2,6-bisphosphate 2-phosphatase activity"/>
    <property type="evidence" value="ECO:0007669"/>
    <property type="project" value="TreeGrafter"/>
</dbReference>
<keyword evidence="1 2" id="KW-0378">Hydrolase</keyword>
<sequence>MDYSFNLHLIRHAKTAGNLEKRYVGWTDDPIVQQNLPIINADVEVVYGSDLKRCKQTASAYFPNAVFHGNPLLRESNFGDFEMKTYEQLKNDQNYRNWIDDPKKFAPPNGENLQQFMSRVIAGVHQIESAKEVYMVVHGGTIRAILTHFSPEKSAFWDWQVGHQHEFILRFTSFEQFKEGERCTSLSVGHITEN</sequence>
<evidence type="ECO:0000313" key="4">
    <source>
        <dbReference type="Proteomes" id="UP000254330"/>
    </source>
</evidence>
<dbReference type="Gene3D" id="3.40.50.1240">
    <property type="entry name" value="Phosphoglycerate mutase-like"/>
    <property type="match status" value="1"/>
</dbReference>
<protein>
    <submittedName>
        <fullName evidence="2">Alpha-ribazole phosphatase</fullName>
        <ecNumber evidence="2">3.1.3.73</ecNumber>
    </submittedName>
</protein>
<dbReference type="RefSeq" id="WP_109349679.1">
    <property type="nucleotide sequence ID" value="NZ_BJUE01000012.1"/>
</dbReference>
<dbReference type="OrthoDB" id="9783269at2"/>
<dbReference type="EMBL" id="SNZG01000017">
    <property type="protein sequence ID" value="TDR38311.1"/>
    <property type="molecule type" value="Genomic_DNA"/>
</dbReference>
<name>A0A8B4Q8L4_9BACL</name>
<dbReference type="PANTHER" id="PTHR46517">
    <property type="entry name" value="FRUCTOSE-2,6-BISPHOSPHATASE TIGAR"/>
    <property type="match status" value="1"/>
</dbReference>
<reference evidence="3 5" key="2">
    <citation type="submission" date="2019-03" db="EMBL/GenBank/DDBJ databases">
        <title>Genomic Encyclopedia of Type Strains, Phase IV (KMG-IV): sequencing the most valuable type-strain genomes for metagenomic binning, comparative biology and taxonomic classification.</title>
        <authorList>
            <person name="Goeker M."/>
        </authorList>
    </citation>
    <scope>NUCLEOTIDE SEQUENCE [LARGE SCALE GENOMIC DNA]</scope>
    <source>
        <strain evidence="3 5">DSM 20580</strain>
    </source>
</reference>
<organism evidence="2 4">
    <name type="scientific">Kurthia zopfii</name>
    <dbReference type="NCBI Taxonomy" id="1650"/>
    <lineage>
        <taxon>Bacteria</taxon>
        <taxon>Bacillati</taxon>
        <taxon>Bacillota</taxon>
        <taxon>Bacilli</taxon>
        <taxon>Bacillales</taxon>
        <taxon>Caryophanaceae</taxon>
        <taxon>Kurthia</taxon>
    </lineage>
</organism>